<dbReference type="Proteomes" id="UP001633002">
    <property type="component" value="Unassembled WGS sequence"/>
</dbReference>
<evidence type="ECO:0000256" key="3">
    <source>
        <dbReference type="SAM" id="Phobius"/>
    </source>
</evidence>
<feature type="region of interest" description="Disordered" evidence="2">
    <location>
        <begin position="1"/>
        <end position="53"/>
    </location>
</feature>
<evidence type="ECO:0000256" key="1">
    <source>
        <dbReference type="SAM" id="Coils"/>
    </source>
</evidence>
<dbReference type="EMBL" id="JBJQOH010000001">
    <property type="protein sequence ID" value="KAL3700951.1"/>
    <property type="molecule type" value="Genomic_DNA"/>
</dbReference>
<feature type="coiled-coil region" evidence="1">
    <location>
        <begin position="219"/>
        <end position="246"/>
    </location>
</feature>
<feature type="transmembrane region" description="Helical" evidence="3">
    <location>
        <begin position="273"/>
        <end position="293"/>
    </location>
</feature>
<keyword evidence="1" id="KW-0175">Coiled coil</keyword>
<comment type="caution">
    <text evidence="4">The sequence shown here is derived from an EMBL/GenBank/DDBJ whole genome shotgun (WGS) entry which is preliminary data.</text>
</comment>
<keyword evidence="3" id="KW-0812">Transmembrane</keyword>
<sequence length="555" mass="63112">MASRPNDFPEAGPPMSDAEIAAMFPQGAEGEEEKSSSSSDNPPDVGMSSRPTRLPSLWDKLAECSLPEDWKEPKHVQAVTDILYANLPLFRAGETSATILPEYTSKLTEAAKGWVDLRDKVGSTTSVRPAMITLAEHFLRQITQIEGVTVFGSNPADRVPEFQLLCGTLASWAGEFRVERDACKAKSQLEKERTNRQNYRKDYDLETKLPDYPSVEELIKAMQHRLDDMTQKIETTADRVWELENTPATVSPDKKAEIHRQLWVCSWVGFEGFWAYFLLVLSSLCLLFLVVFYSQRPCVFLTEPITSRHRLHEFILQCDGFRQELRSRDVEVEQLRKQLAETPQGEREEPRRLSGQAMDALTDYDKEIIDLEAMDSPGDNIASVSIRVPGSVTIGEFTMDTIKQQVRECIIPVFERVMGTDLHRHIKEAEQKVIELVLIAQEDNMKLSMTLKAVGSRLQALESAQSTPVEIPAMSPDDLIEIIEHPRAPVTGEKWQATDHVFSLLKRVTDNVQNFPHMCETVETLRQRVISTFEVMFDYLVPRNLKPKRNINLYI</sequence>
<dbReference type="AlphaFoldDB" id="A0ABD3ICC4"/>
<organism evidence="4 5">
    <name type="scientific">Riccia sorocarpa</name>
    <dbReference type="NCBI Taxonomy" id="122646"/>
    <lineage>
        <taxon>Eukaryota</taxon>
        <taxon>Viridiplantae</taxon>
        <taxon>Streptophyta</taxon>
        <taxon>Embryophyta</taxon>
        <taxon>Marchantiophyta</taxon>
        <taxon>Marchantiopsida</taxon>
        <taxon>Marchantiidae</taxon>
        <taxon>Marchantiales</taxon>
        <taxon>Ricciaceae</taxon>
        <taxon>Riccia</taxon>
    </lineage>
</organism>
<reference evidence="4 5" key="1">
    <citation type="submission" date="2024-09" db="EMBL/GenBank/DDBJ databases">
        <title>Chromosome-scale assembly of Riccia sorocarpa.</title>
        <authorList>
            <person name="Paukszto L."/>
        </authorList>
    </citation>
    <scope>NUCLEOTIDE SEQUENCE [LARGE SCALE GENOMIC DNA]</scope>
    <source>
        <strain evidence="4">LP-2024</strain>
        <tissue evidence="4">Aerial parts of the thallus</tissue>
    </source>
</reference>
<gene>
    <name evidence="4" type="ORF">R1sor_018973</name>
</gene>
<keyword evidence="3" id="KW-1133">Transmembrane helix</keyword>
<keyword evidence="3" id="KW-0472">Membrane</keyword>
<protein>
    <submittedName>
        <fullName evidence="4">Uncharacterized protein</fullName>
    </submittedName>
</protein>
<name>A0ABD3ICC4_9MARC</name>
<accession>A0ABD3ICC4</accession>
<proteinExistence type="predicted"/>
<keyword evidence="5" id="KW-1185">Reference proteome</keyword>
<evidence type="ECO:0000256" key="2">
    <source>
        <dbReference type="SAM" id="MobiDB-lite"/>
    </source>
</evidence>
<evidence type="ECO:0000313" key="5">
    <source>
        <dbReference type="Proteomes" id="UP001633002"/>
    </source>
</evidence>
<evidence type="ECO:0000313" key="4">
    <source>
        <dbReference type="EMBL" id="KAL3700951.1"/>
    </source>
</evidence>